<keyword evidence="2" id="KW-0472">Membrane</keyword>
<feature type="transmembrane region" description="Helical" evidence="2">
    <location>
        <begin position="145"/>
        <end position="170"/>
    </location>
</feature>
<feature type="region of interest" description="Disordered" evidence="1">
    <location>
        <begin position="229"/>
        <end position="262"/>
    </location>
</feature>
<evidence type="ECO:0000313" key="5">
    <source>
        <dbReference type="Proteomes" id="UP000076722"/>
    </source>
</evidence>
<gene>
    <name evidence="4" type="ORF">SISNIDRAFT_497794</name>
</gene>
<keyword evidence="2" id="KW-1133">Transmembrane helix</keyword>
<proteinExistence type="predicted"/>
<accession>A0A164PK08</accession>
<feature type="signal peptide" evidence="3">
    <location>
        <begin position="1"/>
        <end position="32"/>
    </location>
</feature>
<dbReference type="OrthoDB" id="3362711at2759"/>
<feature type="compositionally biased region" description="Polar residues" evidence="1">
    <location>
        <begin position="229"/>
        <end position="251"/>
    </location>
</feature>
<sequence>MMLTFPASSSRTLSVLLKVLLLVSSYALGVNGQAFASCSESQLPWYYELDFRNAECLKAFNDLGQSPCYVAAQLAGACTGQPACAICQGGPAGSWNDWIAGCGADYDGFPAAVPPGTDIPRWAWQNMSIITPTDLSNHKSSHHDVALFAGGVATGAGAIILLCSLLYFMLRFRKSKRENSAAKPTPYDIETISGSASASVPELRGTVNPFISNATSRVDSTFHRASISCETAPSTPSHRSDSTVTPLQVANNPPAYTVGSKA</sequence>
<keyword evidence="3" id="KW-0732">Signal</keyword>
<dbReference type="EMBL" id="KV419433">
    <property type="protein sequence ID" value="KZS88806.1"/>
    <property type="molecule type" value="Genomic_DNA"/>
</dbReference>
<reference evidence="4 5" key="1">
    <citation type="journal article" date="2016" name="Mol. Biol. Evol.">
        <title>Comparative Genomics of Early-Diverging Mushroom-Forming Fungi Provides Insights into the Origins of Lignocellulose Decay Capabilities.</title>
        <authorList>
            <person name="Nagy L.G."/>
            <person name="Riley R."/>
            <person name="Tritt A."/>
            <person name="Adam C."/>
            <person name="Daum C."/>
            <person name="Floudas D."/>
            <person name="Sun H."/>
            <person name="Yadav J.S."/>
            <person name="Pangilinan J."/>
            <person name="Larsson K.H."/>
            <person name="Matsuura K."/>
            <person name="Barry K."/>
            <person name="Labutti K."/>
            <person name="Kuo R."/>
            <person name="Ohm R.A."/>
            <person name="Bhattacharya S.S."/>
            <person name="Shirouzu T."/>
            <person name="Yoshinaga Y."/>
            <person name="Martin F.M."/>
            <person name="Grigoriev I.V."/>
            <person name="Hibbett D.S."/>
        </authorList>
    </citation>
    <scope>NUCLEOTIDE SEQUENCE [LARGE SCALE GENOMIC DNA]</scope>
    <source>
        <strain evidence="4 5">HHB9708</strain>
    </source>
</reference>
<name>A0A164PK08_9AGAM</name>
<organism evidence="4 5">
    <name type="scientific">Sistotremastrum niveocremeum HHB9708</name>
    <dbReference type="NCBI Taxonomy" id="1314777"/>
    <lineage>
        <taxon>Eukaryota</taxon>
        <taxon>Fungi</taxon>
        <taxon>Dikarya</taxon>
        <taxon>Basidiomycota</taxon>
        <taxon>Agaricomycotina</taxon>
        <taxon>Agaricomycetes</taxon>
        <taxon>Sistotremastrales</taxon>
        <taxon>Sistotremastraceae</taxon>
        <taxon>Sertulicium</taxon>
        <taxon>Sertulicium niveocremeum</taxon>
    </lineage>
</organism>
<dbReference type="Proteomes" id="UP000076722">
    <property type="component" value="Unassembled WGS sequence"/>
</dbReference>
<evidence type="ECO:0000256" key="2">
    <source>
        <dbReference type="SAM" id="Phobius"/>
    </source>
</evidence>
<keyword evidence="2" id="KW-0812">Transmembrane</keyword>
<feature type="chain" id="PRO_5007852293" evidence="3">
    <location>
        <begin position="33"/>
        <end position="262"/>
    </location>
</feature>
<keyword evidence="5" id="KW-1185">Reference proteome</keyword>
<evidence type="ECO:0000313" key="4">
    <source>
        <dbReference type="EMBL" id="KZS88806.1"/>
    </source>
</evidence>
<evidence type="ECO:0000256" key="1">
    <source>
        <dbReference type="SAM" id="MobiDB-lite"/>
    </source>
</evidence>
<dbReference type="AlphaFoldDB" id="A0A164PK08"/>
<evidence type="ECO:0000256" key="3">
    <source>
        <dbReference type="SAM" id="SignalP"/>
    </source>
</evidence>
<protein>
    <submittedName>
        <fullName evidence="4">Uncharacterized protein</fullName>
    </submittedName>
</protein>